<dbReference type="InParanoid" id="A0A330L614"/>
<organism evidence="2 3">
    <name type="scientific">Nitrospira lenta</name>
    <dbReference type="NCBI Taxonomy" id="1436998"/>
    <lineage>
        <taxon>Bacteria</taxon>
        <taxon>Pseudomonadati</taxon>
        <taxon>Nitrospirota</taxon>
        <taxon>Nitrospiria</taxon>
        <taxon>Nitrospirales</taxon>
        <taxon>Nitrospiraceae</taxon>
        <taxon>Nitrospira</taxon>
    </lineage>
</organism>
<dbReference type="Proteomes" id="UP000248168">
    <property type="component" value="Unassembled WGS sequence"/>
</dbReference>
<evidence type="ECO:0000313" key="3">
    <source>
        <dbReference type="Proteomes" id="UP000248168"/>
    </source>
</evidence>
<sequence length="168" mass="19255">MAVRRITSQDAKDASQSADTFPGSVSGTYLRVTGHDYMENFDLPPQIQYDVIYLLTSGRFAWLSYWSGFVYGRRAGRFTRQGADIQLEGRDTLSSDCISENHEGKPFIQALQLKQREGKRVLVGPLGEYSYLGFRVFIPFEGLGQHLFPRSWDELEEWVTRFIRPCVS</sequence>
<accession>A0A330L614</accession>
<gene>
    <name evidence="2" type="ORF">NITLEN_20376</name>
</gene>
<feature type="region of interest" description="Disordered" evidence="1">
    <location>
        <begin position="1"/>
        <end position="20"/>
    </location>
</feature>
<keyword evidence="3" id="KW-1185">Reference proteome</keyword>
<name>A0A330L614_9BACT</name>
<evidence type="ECO:0000256" key="1">
    <source>
        <dbReference type="SAM" id="MobiDB-lite"/>
    </source>
</evidence>
<reference evidence="3" key="1">
    <citation type="submission" date="2018-04" db="EMBL/GenBank/DDBJ databases">
        <authorList>
            <person name="Lucker S."/>
            <person name="Sakoula D."/>
        </authorList>
    </citation>
    <scope>NUCLEOTIDE SEQUENCE [LARGE SCALE GENOMIC DNA]</scope>
</reference>
<protein>
    <submittedName>
        <fullName evidence="2">Uncharacterized protein</fullName>
    </submittedName>
</protein>
<dbReference type="EMBL" id="OUNR01000012">
    <property type="protein sequence ID" value="SPP64736.1"/>
    <property type="molecule type" value="Genomic_DNA"/>
</dbReference>
<dbReference type="AlphaFoldDB" id="A0A330L614"/>
<evidence type="ECO:0000313" key="2">
    <source>
        <dbReference type="EMBL" id="SPP64736.1"/>
    </source>
</evidence>
<proteinExistence type="predicted"/>